<protein>
    <recommendedName>
        <fullName evidence="2">RNA-directed RNA polymerase L</fullName>
        <ecNumber evidence="1">2.7.7.48</ecNumber>
    </recommendedName>
    <alternativeName>
        <fullName evidence="4">Large structural protein</fullName>
    </alternativeName>
    <alternativeName>
        <fullName evidence="6">Replicase</fullName>
    </alternativeName>
    <alternativeName>
        <fullName evidence="5">Transcriptase</fullName>
    </alternativeName>
</protein>
<evidence type="ECO:0000256" key="8">
    <source>
        <dbReference type="SAM" id="MobiDB-lite"/>
    </source>
</evidence>
<dbReference type="EMBL" id="MK896468">
    <property type="protein sequence ID" value="QLA46845.1"/>
    <property type="molecule type" value="Genomic_RNA"/>
</dbReference>
<evidence type="ECO:0000259" key="10">
    <source>
        <dbReference type="PROSITE" id="PS50802"/>
    </source>
</evidence>
<accession>A0A7D5DUU2</accession>
<evidence type="ECO:0000313" key="13">
    <source>
        <dbReference type="Proteomes" id="UP000288857"/>
    </source>
</evidence>
<evidence type="ECO:0000256" key="2">
    <source>
        <dbReference type="ARBA" id="ARBA00018602"/>
    </source>
</evidence>
<evidence type="ECO:0000256" key="3">
    <source>
        <dbReference type="ARBA" id="ARBA00022679"/>
    </source>
</evidence>
<evidence type="ECO:0000313" key="12">
    <source>
        <dbReference type="EMBL" id="QLA46845.1"/>
    </source>
</evidence>
<dbReference type="EMBL" id="KU925485">
    <property type="protein sequence ID" value="AMT75422.1"/>
    <property type="molecule type" value="Viral_cRNA"/>
</dbReference>
<evidence type="ECO:0000256" key="6">
    <source>
        <dbReference type="ARBA" id="ARBA00031012"/>
    </source>
</evidence>
<dbReference type="GeneID" id="80550252"/>
<reference evidence="12 14" key="2">
    <citation type="submission" date="2019-05" db="EMBL/GenBank/DDBJ databases">
        <title>Genomic Characterization of 104 Bunyaviruses in the Families Peribunyaviridae, Nairoviridae, and Phenuiviridae.</title>
        <authorList>
            <person name="Kapuscinski M."/>
            <person name="Bergren N."/>
            <person name="Russell B."/>
            <person name="Lee J."/>
            <person name="Borland E."/>
            <person name="King D."/>
            <person name="Burkhalter K."/>
            <person name="Stenglein M."/>
            <person name="Kading R."/>
        </authorList>
    </citation>
    <scope>NUCLEOTIDE SEQUENCE [LARGE SCALE GENOMIC DNA]</scope>
    <source>
        <strain evidence="12 14">75V8196</strain>
    </source>
</reference>
<dbReference type="InterPro" id="IPR007322">
    <property type="entry name" value="RNA_pol_bunyavir"/>
</dbReference>
<dbReference type="PROSITE" id="PS50802">
    <property type="entry name" value="OTU"/>
    <property type="match status" value="1"/>
</dbReference>
<dbReference type="CDD" id="cd21880">
    <property type="entry name" value="OTU_RNAP_L_virus"/>
    <property type="match status" value="1"/>
</dbReference>
<dbReference type="SUPFAM" id="SSF54001">
    <property type="entry name" value="Cysteine proteinases"/>
    <property type="match status" value="1"/>
</dbReference>
<proteinExistence type="predicted"/>
<evidence type="ECO:0000256" key="4">
    <source>
        <dbReference type="ARBA" id="ARBA00030285"/>
    </source>
</evidence>
<reference evidence="11 13" key="1">
    <citation type="journal article" date="2016" name="Viruses">
        <title>Genomic Characterization of the Genus Nairovirus (Family Bunyaviridae).</title>
        <authorList>
            <person name="Kuhn J.H."/>
            <person name="Wiley M.R."/>
            <person name="Rodriguez S.E."/>
            <person name="Bao Y."/>
            <person name="Prieto K."/>
            <person name="Travassos da Rosa A.P."/>
            <person name="Guzman H."/>
            <person name="Savji N."/>
            <person name="Ladner J.T."/>
            <person name="Tesh R.B."/>
            <person name="Wada J."/>
            <person name="Jahrling P.B."/>
            <person name="Bente D.A."/>
            <person name="Palacios G."/>
        </authorList>
    </citation>
    <scope>NUCLEOTIDE SEQUENCE [LARGE SCALE GENOMIC DNA]</scope>
    <source>
        <strain evidence="11 13">RML 52323-14</strain>
    </source>
</reference>
<keyword evidence="7" id="KW-0175">Coiled coil</keyword>
<dbReference type="EC" id="2.7.7.48" evidence="1"/>
<sequence>MDDMYWDELSENFYVCRCRFPFRDYFEEEEVPGDGNCFFYAISYLLFGNLKEWRAVKSTVERWSSANWTECREARHSYNSSAEYRAALMQSGYWGGSVEADILSRALNTTIILWTVDISGRVEIAYKYGKSNVSTSLNLKLYKGHFNALVPVQHIEGPAKIRELPDLLSAASVVVDSSTSLEEMLLSGDEVEVNEEMKCKKAVEKREALLHKSSANKLMANIKKPLEEGVNIPMKVGRVLFKMFNCEVRAQFDKGVIYLVQATLENSKTAMPLSKLAHIVLGSDKKIVEEFANSTVVVTSDLYNHLNIPELLRISLPGTNASQFYDLMHPEFILDLTTCATCVLLSTFLYKTELKEKKAFITSTLRKAYMKPTEIAKTLHGMTNKRLYETPARCISKICLSYFGDYAEQTVTILRDMPPTGLLVLRNLDLTTVSQPDYNVMLDDLRVVSVDLDFFRLDELQEIKRLVDCIIDVREHGSEVTPDSLQQFVYYYLDKGKEEIFVTAKGKQLKSVKTQRIEQMLIKKFFQKKLMIKFVSLQGKAYSGATVSNVLAYCNNLYLTKEELGFDHNDLEQLRCEMVRLRGLLSSEQKEPVALICDKLEERFLELFKELPISCRDECQSLFEDVRNADTHSSAWKSALRLKGLAYEGLMANQYNMTYIPEDLKPNLSMIIQTLYPSKFLNFLERTHLHPEYRDFTPDFVMTQTLSIRKDTLTPNIDTEQLTLSSTGDEDSAPVIPVSKKSFPLPLQSFKEVPNIDSFKDHIVEKQKTNGRETGMLIGETGISFTSEEKLTTPELLILEVGYQTDIEGKVSSDMKKWSDTLNLLKHLGIKATVIACADSSETPSDNWWIAEKYVKLLKSSISYLFNQLQANSPSDVTDIVVGSISTQKIRSMLKSGSVVKTPVTVKEVKECWSEHMKKILIRPTETVLPDSVKDIIEISLVEGVVVEKNSAKEVLDHLVDNSNLILQEFEKTRYAHEVNKLRLTSEKMLLSWLIEDLSCARCKACFVKIKTDIEDYTDLQAAIEYICMELISDNHPPCCHQNPVEQDKVSYYMKRTQSFKYVKHKGLGSDEGDGNLSALDQLVRLTLPGKTERERKIKRGVEQLIRLIMECSKIKAIKLPSGQLVGSKKLLQHKGQFEVELKEHKAKTKESSNEALEERLKKLGKLLSKDRLRGYSEWCIKVINSALQAPYTQQGSKCILNPIWVANILHDLKTDTEDVAIVEKMKATMKSREGLTRNNDKVVIAPWNEIKEYLDVKAKDVLDVCDGPFETNCVLFDEVVLECVIRTFDTPYWDCIQTIVNLLKLLLRFTWYQKLIYYGKICETFLQCCTEFTRSGIKVMRIRHTDMNIAIKVPSNKKENMKCCIYDSNFYPVSNIFLMNRRVAVLGASMYYIILVIFIQCLQHSRCVKMLDSPKNVRAHDIAERTASYMDSMIEVLQKTHSGNLSDARNVLNALCEKNGSFVNRSTKDHFISTVAGLSLTYSVLLGDSLLLNSQPFNKQIQMMRFGMLNGLSMLSSPSELGKKFSSSCRRLELTVARLYLQIIVYCCCYDPESNSLHWKQDDHCPKVSMPSLSIFGHTLNSDRQLVFDIYNVHIYNKELDNFDEGTIKVLEETAERHMTWEIDLLDACKKVKVSKRGNRLLRLLMGIPNVKRSATLEKATTQDETLSEVSSASSQTVLSSGSTGSKLKSYFGRVSMHKKPFSLDENFIVERFEHQDYSQAVSDKWSFNVYRPNKSSILKDVIEVIRRNPSHTMGCFELIQCFTELARMKFPNESIEKTRRHPNNYITVSEVTETTSIVATPRTHVMLKDCFKILMGQENKKFVKMLRGKLQRLGLSILNEKAKADNFTCLLETVDTLTKKQKEEIVKGITKPSKLAFYNWKDLVNQKVESVLITEDGNYIYCWLKSLGSMIKRALKPYMKTLRYDTGVASSKMMLLPHKDIDTDVLEDTQKLIEKLKAIVRGESMELELVNKENPIKLWVQFILKARLSCSIIESGSLSVIQCGPKVKQLIEKYRELQKLKEEYPTLCFSKEEIEIRTMEQTLLHEHNKDIMNVTNCLLYICLCCPWCLHYKSLEVLMSKSLDDNYILDIDDEEVKSLLETSASKVWINSVKETIAKNSSQVLNQAFNEVEIDTDFEEIVSCLTRYVSAIFTSNSQPISCALNQGQSGTEARDQSQIVERLKTILARVSIDSQGVDFIWTCHLISNSNFEVSKKLTGRSTGERLPRSVRSKVIYEIVKLVGDTGMAVLQQLAFTSILDKNHEFFAVLAPKSQLGGHRDLLVQETHTKLIHATTEMFSRTLLSTTKDDGLTNPHLKEQILNSALNKIQMMKRHHGKPYQDGSHLLQFYRVFCISGDNTKWGPIHCCSLFSGMMQQLLKDFQDWSNFYKLTFLKNLFRRVEIPSASIKKILNAVRYNHKGSKPIDMMTELELRELLIDNLKIWEGQPIIQFLVATYISKGYSSICSYNHMGQGIHHATSSILTSIMSEAVEIFITSYLSKAFPKLTTTVEHAGSSDDYAKVLSMSGVLDKDTYDSYNQLFWPTMCKVKNLIAAISRACQMKDSAKTLCGDTFAEFYSEFMLTHRITPAVIKFILTGLINSSVTSPQSMSQACHVSSQQALYNSVPLLTNIAFTLFRQQMFSNHTEHFARCYGPIVNGTVSGFGRLFVPLYSNLISSSIALEDSETISRSLLDLIKEDSKFPTVMRKFLLPGEEEVEEQDAVEIGGSTSSCDPSLTSGSSLSSGSSFSFTADRGLTSTEQEYLKTVKKTANPIRCINIKEYFEEMCGSVSEMKVVKKLKKSNLVHSCEYLRECFDNPVLMIQRTRNILNAVISSYYRTFSSEGTEKTVKANLNRDENTIIEDPMIQLIPEKLRRELERLGLSKMTIDEMLPSHYLDEQFHSVVAKRLIMMNCATENFESEVSRLKQTLTARNVIHGLAGGIKELSVPIYTIFLKSYFFKDNVFYKLHDRWNTKHSSNYRDSSGKRLDGKIVTKYTVWIDTFLSCGVTMDIRTDNVPNSLFDPQLRALEIIHHDNNTVEISLKPSHIETMQKEFESLSLQFSDTNRHKLKVMESQRQKEELDASKVVIVKSSLFMSSDSVKINNSPAVVIGYMLSESALTEVKPTKVDMSNLVRDKFKIVMFYPTLMELVEKIKKESDSVATSGLLPEMNDVEKYANNLTMLCRMVQQSRPKLTSLYIIKSSSLTNEPTVAELISYGVKEGSYYILNDIGIETSTYSVRYWKVLQCVSAIANLPISDSEKTSLLTSFLNWKPSIQMLEKDCGMYKYDAAVLEEFNDRVLLNVLSSELPSIRNERERENIKDLVDFVSSPSQLVTRKPYLGVTETFNKWGEGQKNGKFTFSSSSGEASGIFVNGMLFLVVSNESPSLLHQVEKRVLEWLGQLRSDIVSAEQHLFFISLLADLRSIGRRDIDGRILTPMVNKENPRYLSLAPVSIRKNCKVIRVKKNILSVRKEVVKEVKSEPRLLWKSNSLTIVYDEQTDSMTYHEQLANIHKIVTGITAKKEDKLPSVVYSDCRVVLSKLKLQEQVYFSSASLLHCFFCHALKDSVMEACSKSMTLAHYLQGSHMYESKSAQRLKVRFEQHNEKLTEDASYTESQRVCNELSEILNQQRMASDAWPEVQRMLDETGLHHLNVSFVTKANSSQLLWHITQDASVGHDPQRSSLRSVINSLNSLVLPMSFIPFLTEGAVLDEAIKRASAVKHEISSLNLSDEDLSAIVFCTLLFFEDQDKARNVLCFNTNAIVNLCSHKTFQVDEFSEIKFLIENDHVYVKLIVIGANVVDPIIPKVTRILTTQARVLTAYNSIFSNASSIEELPKKVLNYSTLPIQGKLISTVTLSSKQCASITPDRFFKGLVKHNISKRLSTLNTLDFILFLRGKVAKDIQIAESYADDSEGEITVDDIFPTKKVSPVVVQLPHPVHHNTNQVQPDEAEEKGKMEFDW</sequence>
<organism evidence="11 13">
    <name type="scientific">Sapphire II virus</name>
    <dbReference type="NCBI Taxonomy" id="1810945"/>
    <lineage>
        <taxon>Viruses</taxon>
        <taxon>Riboviria</taxon>
        <taxon>Orthornavirae</taxon>
        <taxon>Negarnaviricota</taxon>
        <taxon>Polyploviricotina</taxon>
        <taxon>Bunyaviricetes</taxon>
        <taxon>Hareavirales</taxon>
        <taxon>Nairoviridae</taxon>
        <taxon>Orthonairovirus</taxon>
        <taxon>Orthonairovirus randallense</taxon>
        <taxon>Orthonairovirus khani</taxon>
    </lineage>
</organism>
<dbReference type="GO" id="GO:0039694">
    <property type="term" value="P:viral RNA genome replication"/>
    <property type="evidence" value="ECO:0007669"/>
    <property type="project" value="InterPro"/>
</dbReference>
<dbReference type="InterPro" id="IPR007099">
    <property type="entry name" value="RNA-dir_pol_NSvirus"/>
</dbReference>
<dbReference type="GO" id="GO:0006351">
    <property type="term" value="P:DNA-templated transcription"/>
    <property type="evidence" value="ECO:0007669"/>
    <property type="project" value="InterPro"/>
</dbReference>
<keyword evidence="11" id="KW-0696">RNA-directed RNA polymerase</keyword>
<evidence type="ECO:0000313" key="11">
    <source>
        <dbReference type="EMBL" id="AMT75422.1"/>
    </source>
</evidence>
<evidence type="ECO:0000256" key="7">
    <source>
        <dbReference type="SAM" id="Coils"/>
    </source>
</evidence>
<evidence type="ECO:0000313" key="14">
    <source>
        <dbReference type="Proteomes" id="UP000679669"/>
    </source>
</evidence>
<dbReference type="InterPro" id="IPR003323">
    <property type="entry name" value="OTU_dom"/>
</dbReference>
<evidence type="ECO:0000259" key="9">
    <source>
        <dbReference type="PROSITE" id="PS50525"/>
    </source>
</evidence>
<dbReference type="KEGG" id="vg:80550252"/>
<evidence type="ECO:0000256" key="1">
    <source>
        <dbReference type="ARBA" id="ARBA00012494"/>
    </source>
</evidence>
<keyword evidence="11" id="KW-0548">Nucleotidyltransferase</keyword>
<evidence type="ECO:0000256" key="5">
    <source>
        <dbReference type="ARBA" id="ARBA00030436"/>
    </source>
</evidence>
<dbReference type="PROSITE" id="PS50525">
    <property type="entry name" value="RDRP_SSRNA_NEG_SEG"/>
    <property type="match status" value="1"/>
</dbReference>
<feature type="compositionally biased region" description="Low complexity" evidence="8">
    <location>
        <begin position="2726"/>
        <end position="2747"/>
    </location>
</feature>
<keyword evidence="3" id="KW-0808">Transferase</keyword>
<dbReference type="InterPro" id="IPR038765">
    <property type="entry name" value="Papain-like_cys_pep_sf"/>
</dbReference>
<keyword evidence="14" id="KW-1185">Reference proteome</keyword>
<dbReference type="GO" id="GO:0003968">
    <property type="term" value="F:RNA-directed RNA polymerase activity"/>
    <property type="evidence" value="ECO:0007669"/>
    <property type="project" value="UniProtKB-KW"/>
</dbReference>
<dbReference type="Gene3D" id="3.90.70.80">
    <property type="match status" value="1"/>
</dbReference>
<dbReference type="Proteomes" id="UP000288857">
    <property type="component" value="Genome"/>
</dbReference>
<dbReference type="RefSeq" id="YP_010839962.1">
    <property type="nucleotide sequence ID" value="NC_078290.1"/>
</dbReference>
<feature type="region of interest" description="Disordered" evidence="8">
    <location>
        <begin position="2720"/>
        <end position="2747"/>
    </location>
</feature>
<feature type="region of interest" description="Disordered" evidence="8">
    <location>
        <begin position="3935"/>
        <end position="3956"/>
    </location>
</feature>
<feature type="coiled-coil region" evidence="7">
    <location>
        <begin position="1140"/>
        <end position="1174"/>
    </location>
</feature>
<accession>A0A191KWC5</accession>
<name>A0A191KWC5_9VIRU</name>
<dbReference type="InterPro" id="IPR049605">
    <property type="entry name" value="L_OTU"/>
</dbReference>
<dbReference type="Pfam" id="PF04196">
    <property type="entry name" value="Bunya_RdRp"/>
    <property type="match status" value="1"/>
</dbReference>
<dbReference type="Proteomes" id="UP000679669">
    <property type="component" value="Genome"/>
</dbReference>
<feature type="domain" description="OTU" evidence="10">
    <location>
        <begin position="26"/>
        <end position="152"/>
    </location>
</feature>
<feature type="domain" description="RdRp catalytic" evidence="9">
    <location>
        <begin position="2341"/>
        <end position="2550"/>
    </location>
</feature>